<dbReference type="GO" id="GO:0006897">
    <property type="term" value="P:endocytosis"/>
    <property type="evidence" value="ECO:0007669"/>
    <property type="project" value="TreeGrafter"/>
</dbReference>
<feature type="compositionally biased region" description="Low complexity" evidence="1">
    <location>
        <begin position="462"/>
        <end position="503"/>
    </location>
</feature>
<dbReference type="Pfam" id="PF01417">
    <property type="entry name" value="ENTH"/>
    <property type="match status" value="1"/>
</dbReference>
<dbReference type="InterPro" id="IPR013809">
    <property type="entry name" value="ENTH"/>
</dbReference>
<dbReference type="EMBL" id="KN839854">
    <property type="protein sequence ID" value="KIJ62654.1"/>
    <property type="molecule type" value="Genomic_DNA"/>
</dbReference>
<evidence type="ECO:0000313" key="4">
    <source>
        <dbReference type="Proteomes" id="UP000053820"/>
    </source>
</evidence>
<dbReference type="GO" id="GO:0006895">
    <property type="term" value="P:Golgi to endosome transport"/>
    <property type="evidence" value="ECO:0007669"/>
    <property type="project" value="TreeGrafter"/>
</dbReference>
<feature type="region of interest" description="Disordered" evidence="1">
    <location>
        <begin position="354"/>
        <end position="384"/>
    </location>
</feature>
<feature type="compositionally biased region" description="Polar residues" evidence="1">
    <location>
        <begin position="257"/>
        <end position="281"/>
    </location>
</feature>
<dbReference type="HOGENOM" id="CLU_040577_0_1_1"/>
<dbReference type="AlphaFoldDB" id="A0A0C9VAG8"/>
<feature type="compositionally biased region" description="Gly residues" evidence="1">
    <location>
        <begin position="532"/>
        <end position="542"/>
    </location>
</feature>
<dbReference type="GO" id="GO:0005543">
    <property type="term" value="F:phospholipid binding"/>
    <property type="evidence" value="ECO:0007669"/>
    <property type="project" value="TreeGrafter"/>
</dbReference>
<dbReference type="PANTHER" id="PTHR12276">
    <property type="entry name" value="EPSIN/ENT-RELATED"/>
    <property type="match status" value="1"/>
</dbReference>
<evidence type="ECO:0000256" key="1">
    <source>
        <dbReference type="SAM" id="MobiDB-lite"/>
    </source>
</evidence>
<organism evidence="3 4">
    <name type="scientific">Hydnomerulius pinastri MD-312</name>
    <dbReference type="NCBI Taxonomy" id="994086"/>
    <lineage>
        <taxon>Eukaryota</taxon>
        <taxon>Fungi</taxon>
        <taxon>Dikarya</taxon>
        <taxon>Basidiomycota</taxon>
        <taxon>Agaricomycotina</taxon>
        <taxon>Agaricomycetes</taxon>
        <taxon>Agaricomycetidae</taxon>
        <taxon>Boletales</taxon>
        <taxon>Boletales incertae sedis</taxon>
        <taxon>Leucogyrophana</taxon>
    </lineage>
</organism>
<dbReference type="InterPro" id="IPR008942">
    <property type="entry name" value="ENTH_VHS"/>
</dbReference>
<dbReference type="OrthoDB" id="4033880at2759"/>
<dbReference type="SMART" id="SM00273">
    <property type="entry name" value="ENTH"/>
    <property type="match status" value="1"/>
</dbReference>
<dbReference type="CDD" id="cd16992">
    <property type="entry name" value="ENTH_Ent3"/>
    <property type="match status" value="1"/>
</dbReference>
<protein>
    <recommendedName>
        <fullName evidence="2">ENTH domain-containing protein</fullName>
    </recommendedName>
</protein>
<evidence type="ECO:0000313" key="3">
    <source>
        <dbReference type="EMBL" id="KIJ62654.1"/>
    </source>
</evidence>
<sequence>MDRFDSLASTLSSLTIYDVKAMYNQAKNVVLNVSEMEAKVRDATNDEPWGASSTLMQEIAQGTFNFQNFNEIMPCIYGRFMEKEARQWRQIYKALQLLEYLVKHGSERVVDDARSHISTLKMLRNFHYIDDKGKDEGQNVRNRARELVELLSDVDAIRQERRKAKTNRNKYVGTGNDPMSFTTGSSRFGGFGSDSLGGGSGGYYGDRMSGRDGGDLDYGGSYSGGGGSSGGFRDSTGRREFEEYTAGDDETVERRSNSVTQNNVPSRSGTTAGSSLRTQATAAVPAPKQKEPEVDLLGGFGDDEPVAAAPAITNNTNKALPSLATGFDGRSFMHLAVTWLTCLLDDDFADFQAAPSPASPPPARPTLREMLNSSPPPAGRAPAPAMAVPLASQVLRTTSPPAYTPSSFNILSPTNNNRQSQTFATTPAAPVQNNLWGSSQPISPTASTTSARKPTSAAPTRAPISGAPSPAPAKGMSGFEDLWSMSLGAPSSSSAAKSATAGKSIKDLEKEKSQAGIWASTQKPGPAMGASMGTGMGSGFGNFGSTQSGGASSGGGDDLLL</sequence>
<keyword evidence="4" id="KW-1185">Reference proteome</keyword>
<dbReference type="GO" id="GO:0005886">
    <property type="term" value="C:plasma membrane"/>
    <property type="evidence" value="ECO:0007669"/>
    <property type="project" value="TreeGrafter"/>
</dbReference>
<dbReference type="SUPFAM" id="SSF48464">
    <property type="entry name" value="ENTH/VHS domain"/>
    <property type="match status" value="1"/>
</dbReference>
<feature type="compositionally biased region" description="Gly residues" evidence="1">
    <location>
        <begin position="221"/>
        <end position="230"/>
    </location>
</feature>
<reference evidence="3 4" key="1">
    <citation type="submission" date="2014-04" db="EMBL/GenBank/DDBJ databases">
        <title>Evolutionary Origins and Diversification of the Mycorrhizal Mutualists.</title>
        <authorList>
            <consortium name="DOE Joint Genome Institute"/>
            <consortium name="Mycorrhizal Genomics Consortium"/>
            <person name="Kohler A."/>
            <person name="Kuo A."/>
            <person name="Nagy L.G."/>
            <person name="Floudas D."/>
            <person name="Copeland A."/>
            <person name="Barry K.W."/>
            <person name="Cichocki N."/>
            <person name="Veneault-Fourrey C."/>
            <person name="LaButti K."/>
            <person name="Lindquist E.A."/>
            <person name="Lipzen A."/>
            <person name="Lundell T."/>
            <person name="Morin E."/>
            <person name="Murat C."/>
            <person name="Riley R."/>
            <person name="Ohm R."/>
            <person name="Sun H."/>
            <person name="Tunlid A."/>
            <person name="Henrissat B."/>
            <person name="Grigoriev I.V."/>
            <person name="Hibbett D.S."/>
            <person name="Martin F."/>
        </authorList>
    </citation>
    <scope>NUCLEOTIDE SEQUENCE [LARGE SCALE GENOMIC DNA]</scope>
    <source>
        <strain evidence="3 4">MD-312</strain>
    </source>
</reference>
<dbReference type="GO" id="GO:0005829">
    <property type="term" value="C:cytosol"/>
    <property type="evidence" value="ECO:0007669"/>
    <property type="project" value="GOC"/>
</dbReference>
<dbReference type="GO" id="GO:0030125">
    <property type="term" value="C:clathrin vesicle coat"/>
    <property type="evidence" value="ECO:0007669"/>
    <property type="project" value="TreeGrafter"/>
</dbReference>
<evidence type="ECO:0000259" key="2">
    <source>
        <dbReference type="PROSITE" id="PS50942"/>
    </source>
</evidence>
<accession>A0A0C9VAG8</accession>
<gene>
    <name evidence="3" type="ORF">HYDPIDRAFT_94170</name>
</gene>
<dbReference type="Proteomes" id="UP000053820">
    <property type="component" value="Unassembled WGS sequence"/>
</dbReference>
<feature type="compositionally biased region" description="Gly residues" evidence="1">
    <location>
        <begin position="551"/>
        <end position="561"/>
    </location>
</feature>
<dbReference type="FunFam" id="1.25.40.90:FF:000006">
    <property type="entry name" value="Clathrin interactor 1"/>
    <property type="match status" value="1"/>
</dbReference>
<feature type="region of interest" description="Disordered" evidence="1">
    <location>
        <begin position="428"/>
        <end position="561"/>
    </location>
</feature>
<feature type="compositionally biased region" description="Basic and acidic residues" evidence="1">
    <location>
        <begin position="504"/>
        <end position="513"/>
    </location>
</feature>
<dbReference type="GO" id="GO:0005768">
    <property type="term" value="C:endosome"/>
    <property type="evidence" value="ECO:0007669"/>
    <property type="project" value="TreeGrafter"/>
</dbReference>
<feature type="compositionally biased region" description="Polar residues" evidence="1">
    <location>
        <begin position="428"/>
        <end position="453"/>
    </location>
</feature>
<dbReference type="GO" id="GO:0030276">
    <property type="term" value="F:clathrin binding"/>
    <property type="evidence" value="ECO:0007669"/>
    <property type="project" value="TreeGrafter"/>
</dbReference>
<dbReference type="PROSITE" id="PS50942">
    <property type="entry name" value="ENTH"/>
    <property type="match status" value="1"/>
</dbReference>
<dbReference type="PANTHER" id="PTHR12276:SF45">
    <property type="entry name" value="CLATHRIN INTERACTOR 1"/>
    <property type="match status" value="1"/>
</dbReference>
<dbReference type="Gene3D" id="1.25.40.90">
    <property type="match status" value="1"/>
</dbReference>
<feature type="region of interest" description="Disordered" evidence="1">
    <location>
        <begin position="215"/>
        <end position="292"/>
    </location>
</feature>
<proteinExistence type="predicted"/>
<name>A0A0C9VAG8_9AGAM</name>
<feature type="region of interest" description="Disordered" evidence="1">
    <location>
        <begin position="165"/>
        <end position="192"/>
    </location>
</feature>
<feature type="domain" description="ENTH" evidence="2">
    <location>
        <begin position="28"/>
        <end position="161"/>
    </location>
</feature>